<dbReference type="Pfam" id="PF13424">
    <property type="entry name" value="TPR_12"/>
    <property type="match status" value="1"/>
</dbReference>
<evidence type="ECO:0000259" key="5">
    <source>
        <dbReference type="PROSITE" id="PS50853"/>
    </source>
</evidence>
<name>A0A919TWZ8_9ACTN</name>
<dbReference type="Gene3D" id="2.60.40.10">
    <property type="entry name" value="Immunoglobulins"/>
    <property type="match status" value="1"/>
</dbReference>
<reference evidence="6" key="1">
    <citation type="submission" date="2021-01" db="EMBL/GenBank/DDBJ databases">
        <title>Whole genome shotgun sequence of Actinoplanes tereljensis NBRC 105297.</title>
        <authorList>
            <person name="Komaki H."/>
            <person name="Tamura T."/>
        </authorList>
    </citation>
    <scope>NUCLEOTIDE SEQUENCE</scope>
    <source>
        <strain evidence="6">NBRC 105297</strain>
    </source>
</reference>
<keyword evidence="4" id="KW-1133">Transmembrane helix</keyword>
<dbReference type="InterPro" id="IPR013783">
    <property type="entry name" value="Ig-like_fold"/>
</dbReference>
<dbReference type="InterPro" id="IPR036116">
    <property type="entry name" value="FN3_sf"/>
</dbReference>
<dbReference type="SUPFAM" id="SSF48452">
    <property type="entry name" value="TPR-like"/>
    <property type="match status" value="1"/>
</dbReference>
<dbReference type="GO" id="GO:0000272">
    <property type="term" value="P:polysaccharide catabolic process"/>
    <property type="evidence" value="ECO:0007669"/>
    <property type="project" value="UniProtKB-KW"/>
</dbReference>
<feature type="compositionally biased region" description="Low complexity" evidence="3">
    <location>
        <begin position="188"/>
        <end position="199"/>
    </location>
</feature>
<keyword evidence="2" id="KW-0624">Polysaccharide degradation</keyword>
<evidence type="ECO:0000256" key="2">
    <source>
        <dbReference type="ARBA" id="ARBA00023326"/>
    </source>
</evidence>
<comment type="caution">
    <text evidence="6">The sequence shown here is derived from an EMBL/GenBank/DDBJ whole genome shotgun (WGS) entry which is preliminary data.</text>
</comment>
<dbReference type="Proteomes" id="UP000623608">
    <property type="component" value="Unassembled WGS sequence"/>
</dbReference>
<evidence type="ECO:0000256" key="4">
    <source>
        <dbReference type="SAM" id="Phobius"/>
    </source>
</evidence>
<keyword evidence="1" id="KW-0326">Glycosidase</keyword>
<dbReference type="RefSeq" id="WP_275422998.1">
    <property type="nucleotide sequence ID" value="NZ_BOMY01000053.1"/>
</dbReference>
<evidence type="ECO:0000256" key="3">
    <source>
        <dbReference type="SAM" id="MobiDB-lite"/>
    </source>
</evidence>
<sequence>MAGVSQPSPLLPARQRAQALADSGDLAGARAVLERAVELGKANLSEDDPDVLRTAYQLGAVLQQADDPTAARRVLEEAYAAGLWRLGDSDALMLEISHDIGVVAEELGNRHEARKAFARVAELGPATLGGGHWAVARARAYLGQDPQADVRGLDAEQTQPAPSLPVDPHVAPWQPRFSSSNPEPAPTEEPTTALHLNPENPEPPPFQAANDPTTTFPAINPNVPAPRRPHPADDRDATGDTGAGGETRAGSDPDANRGAGTGANAANAGTLQPSDGENRQVWTGRDLQPLHPVEEATALHSTITPRSDPPAPVPQQRYDLQPAIIYPDSPGPGWGHNGPTPAYILDPASAPPSYQKRGLGIFAAIAAVLAAVIAVAALVFVLANRSSDDGDNPDVPTLGGSPPTAVVLKDSGARIVVSWKDPTQGSVSFLVAMGHPGEQLKPVTTLGPGQTSYEISSLNPTLNYCFAVVAVYRNNQFATSQQACTNR</sequence>
<gene>
    <name evidence="6" type="ORF">Ate02nite_84310</name>
</gene>
<feature type="compositionally biased region" description="Low complexity" evidence="3">
    <location>
        <begin position="256"/>
        <end position="270"/>
    </location>
</feature>
<protein>
    <recommendedName>
        <fullName evidence="5">Fibronectin type-III domain-containing protein</fullName>
    </recommendedName>
</protein>
<dbReference type="PROSITE" id="PS50853">
    <property type="entry name" value="FN3"/>
    <property type="match status" value="1"/>
</dbReference>
<dbReference type="AlphaFoldDB" id="A0A919TWZ8"/>
<feature type="domain" description="Fibronectin type-III" evidence="5">
    <location>
        <begin position="402"/>
        <end position="487"/>
    </location>
</feature>
<evidence type="ECO:0000313" key="7">
    <source>
        <dbReference type="Proteomes" id="UP000623608"/>
    </source>
</evidence>
<dbReference type="CDD" id="cd00063">
    <property type="entry name" value="FN3"/>
    <property type="match status" value="1"/>
</dbReference>
<keyword evidence="7" id="KW-1185">Reference proteome</keyword>
<evidence type="ECO:0000256" key="1">
    <source>
        <dbReference type="ARBA" id="ARBA00023295"/>
    </source>
</evidence>
<keyword evidence="1" id="KW-0378">Hydrolase</keyword>
<organism evidence="6 7">
    <name type="scientific">Paractinoplanes tereljensis</name>
    <dbReference type="NCBI Taxonomy" id="571912"/>
    <lineage>
        <taxon>Bacteria</taxon>
        <taxon>Bacillati</taxon>
        <taxon>Actinomycetota</taxon>
        <taxon>Actinomycetes</taxon>
        <taxon>Micromonosporales</taxon>
        <taxon>Micromonosporaceae</taxon>
        <taxon>Paractinoplanes</taxon>
    </lineage>
</organism>
<keyword evidence="4" id="KW-0472">Membrane</keyword>
<dbReference type="SUPFAM" id="SSF49265">
    <property type="entry name" value="Fibronectin type III"/>
    <property type="match status" value="1"/>
</dbReference>
<dbReference type="GO" id="GO:0016798">
    <property type="term" value="F:hydrolase activity, acting on glycosyl bonds"/>
    <property type="evidence" value="ECO:0007669"/>
    <property type="project" value="UniProtKB-KW"/>
</dbReference>
<dbReference type="InterPro" id="IPR003961">
    <property type="entry name" value="FN3_dom"/>
</dbReference>
<feature type="region of interest" description="Disordered" evidence="3">
    <location>
        <begin position="156"/>
        <end position="280"/>
    </location>
</feature>
<keyword evidence="2" id="KW-0119">Carbohydrate metabolism</keyword>
<accession>A0A919TWZ8</accession>
<keyword evidence="4" id="KW-0812">Transmembrane</keyword>
<dbReference type="EMBL" id="BOMY01000053">
    <property type="protein sequence ID" value="GIF25701.1"/>
    <property type="molecule type" value="Genomic_DNA"/>
</dbReference>
<dbReference type="InterPro" id="IPR011990">
    <property type="entry name" value="TPR-like_helical_dom_sf"/>
</dbReference>
<feature type="transmembrane region" description="Helical" evidence="4">
    <location>
        <begin position="359"/>
        <end position="383"/>
    </location>
</feature>
<evidence type="ECO:0000313" key="6">
    <source>
        <dbReference type="EMBL" id="GIF25701.1"/>
    </source>
</evidence>
<proteinExistence type="predicted"/>
<dbReference type="Gene3D" id="1.25.40.10">
    <property type="entry name" value="Tetratricopeptide repeat domain"/>
    <property type="match status" value="1"/>
</dbReference>